<evidence type="ECO:0000256" key="4">
    <source>
        <dbReference type="ARBA" id="ARBA00023163"/>
    </source>
</evidence>
<dbReference type="GO" id="GO:0003677">
    <property type="term" value="F:DNA binding"/>
    <property type="evidence" value="ECO:0007669"/>
    <property type="project" value="UniProtKB-KW"/>
</dbReference>
<dbReference type="PROSITE" id="PS50943">
    <property type="entry name" value="HTH_CROC1"/>
    <property type="match status" value="1"/>
</dbReference>
<dbReference type="InterPro" id="IPR050807">
    <property type="entry name" value="TransReg_Diox_bact_type"/>
</dbReference>
<evidence type="ECO:0000259" key="5">
    <source>
        <dbReference type="PROSITE" id="PS50943"/>
    </source>
</evidence>
<dbReference type="InterPro" id="IPR018653">
    <property type="entry name" value="ScfR_C"/>
</dbReference>
<dbReference type="InterPro" id="IPR001387">
    <property type="entry name" value="Cro/C1-type_HTH"/>
</dbReference>
<dbReference type="RefSeq" id="WP_173195688.1">
    <property type="nucleotide sequence ID" value="NZ_JABFCX010000001.1"/>
</dbReference>
<dbReference type="PIRSF" id="PIRSF019251">
    <property type="entry name" value="Rv0465c"/>
    <property type="match status" value="1"/>
</dbReference>
<proteinExistence type="inferred from homology"/>
<accession>A0A7Y3RIN5</accession>
<evidence type="ECO:0000256" key="3">
    <source>
        <dbReference type="ARBA" id="ARBA00023125"/>
    </source>
</evidence>
<dbReference type="InterPro" id="IPR010982">
    <property type="entry name" value="Lambda_DNA-bd_dom_sf"/>
</dbReference>
<dbReference type="PANTHER" id="PTHR46797">
    <property type="entry name" value="HTH-TYPE TRANSCRIPTIONAL REGULATOR"/>
    <property type="match status" value="1"/>
</dbReference>
<dbReference type="AlphaFoldDB" id="A0A7Y3RIN5"/>
<dbReference type="PANTHER" id="PTHR46797:SF23">
    <property type="entry name" value="HTH-TYPE TRANSCRIPTIONAL REGULATOR SUTR"/>
    <property type="match status" value="1"/>
</dbReference>
<dbReference type="GO" id="GO:0005829">
    <property type="term" value="C:cytosol"/>
    <property type="evidence" value="ECO:0007669"/>
    <property type="project" value="TreeGrafter"/>
</dbReference>
<dbReference type="SMART" id="SM00530">
    <property type="entry name" value="HTH_XRE"/>
    <property type="match status" value="1"/>
</dbReference>
<feature type="domain" description="HTH cro/C1-type" evidence="5">
    <location>
        <begin position="17"/>
        <end position="71"/>
    </location>
</feature>
<evidence type="ECO:0000256" key="1">
    <source>
        <dbReference type="ARBA" id="ARBA00007227"/>
    </source>
</evidence>
<reference evidence="6 7" key="1">
    <citation type="submission" date="2020-05" db="EMBL/GenBank/DDBJ databases">
        <title>Parvularcula mediterraneae sp. nov., isolated from polypropylene straw from shallow seawater of the seashore of Laganas in Zakynthos island, Greece.</title>
        <authorList>
            <person name="Szabo I."/>
            <person name="Al-Omari J."/>
            <person name="Rado J."/>
            <person name="Szerdahelyi G.S."/>
        </authorList>
    </citation>
    <scope>NUCLEOTIDE SEQUENCE [LARGE SCALE GENOMIC DNA]</scope>
    <source>
        <strain evidence="6 7">ZS-1/3</strain>
    </source>
</reference>
<evidence type="ECO:0000313" key="6">
    <source>
        <dbReference type="EMBL" id="NNU14773.1"/>
    </source>
</evidence>
<keyword evidence="3" id="KW-0238">DNA-binding</keyword>
<dbReference type="SUPFAM" id="SSF47413">
    <property type="entry name" value="lambda repressor-like DNA-binding domains"/>
    <property type="match status" value="1"/>
</dbReference>
<evidence type="ECO:0000256" key="2">
    <source>
        <dbReference type="ARBA" id="ARBA00023015"/>
    </source>
</evidence>
<evidence type="ECO:0000313" key="7">
    <source>
        <dbReference type="Proteomes" id="UP000536835"/>
    </source>
</evidence>
<sequence length="470" mass="51692">MPQRTDRQRGTYIGPRLRRLRRELGMTQVQMAEDLEVSASYIALMERNQRPVTAEMLVRLATTYALDVARFAGDNASDQSDRLGDVFRDPIFNDIDIAPGDLADIASGYPGVADAILRLHTAYRENEGALADRARQSPLGPDPVAEARRFLLARKNFFPVIDSQAERIAEDVGKAGGVARYFEEKHGFTIRSLPRKVISGAVRRLDYHRRELVMDETLDSAARRFQVALQLAYLAVGGAIDAALEEGSFQSENGRRLAKRALANYAAGAIIMPYASFRTAAGELRYDLEALGRRFGASFEQTAHRLTTLQKPGQEGVPFFFIRVDAAGNISKRLDGAGFPFARHGGSCPIWSVHHAFKAPRKIIPEWVELPGGERFFSISRTVTAGGGAFEAPRVERAIALACAEEHAGKLLYADDPSLSASEPTPIGVSCRLCHRTGCIARAEPPIGRPVADDTFRRPGTPFAFTDEEF</sequence>
<keyword evidence="2" id="KW-0805">Transcription regulation</keyword>
<dbReference type="InterPro" id="IPR010359">
    <property type="entry name" value="IrrE_HExxH"/>
</dbReference>
<dbReference type="GO" id="GO:0003700">
    <property type="term" value="F:DNA-binding transcription factor activity"/>
    <property type="evidence" value="ECO:0007669"/>
    <property type="project" value="TreeGrafter"/>
</dbReference>
<dbReference type="Pfam" id="PF06114">
    <property type="entry name" value="Peptidase_M78"/>
    <property type="match status" value="1"/>
</dbReference>
<dbReference type="InterPro" id="IPR026281">
    <property type="entry name" value="HTH_RamB"/>
</dbReference>
<keyword evidence="7" id="KW-1185">Reference proteome</keyword>
<protein>
    <submittedName>
        <fullName evidence="6">DUF2083 domain-containing protein</fullName>
    </submittedName>
</protein>
<organism evidence="6 7">
    <name type="scientific">Parvularcula mediterranea</name>
    <dbReference type="NCBI Taxonomy" id="2732508"/>
    <lineage>
        <taxon>Bacteria</taxon>
        <taxon>Pseudomonadati</taxon>
        <taxon>Pseudomonadota</taxon>
        <taxon>Alphaproteobacteria</taxon>
        <taxon>Parvularculales</taxon>
        <taxon>Parvularculaceae</taxon>
        <taxon>Parvularcula</taxon>
    </lineage>
</organism>
<gene>
    <name evidence="6" type="ORF">HK107_00360</name>
</gene>
<dbReference type="EMBL" id="JABFCX010000001">
    <property type="protein sequence ID" value="NNU14773.1"/>
    <property type="molecule type" value="Genomic_DNA"/>
</dbReference>
<dbReference type="Gene3D" id="1.10.260.40">
    <property type="entry name" value="lambda repressor-like DNA-binding domains"/>
    <property type="match status" value="1"/>
</dbReference>
<comment type="similarity">
    <text evidence="1">Belongs to the short-chain fatty acyl-CoA assimilation regulator (ScfR) family.</text>
</comment>
<comment type="caution">
    <text evidence="6">The sequence shown here is derived from an EMBL/GenBank/DDBJ whole genome shotgun (WGS) entry which is preliminary data.</text>
</comment>
<name>A0A7Y3RIN5_9PROT</name>
<keyword evidence="4" id="KW-0804">Transcription</keyword>
<dbReference type="Pfam" id="PF09856">
    <property type="entry name" value="ScfRs"/>
    <property type="match status" value="1"/>
</dbReference>
<dbReference type="Pfam" id="PF13560">
    <property type="entry name" value="HTH_31"/>
    <property type="match status" value="1"/>
</dbReference>
<dbReference type="CDD" id="cd00093">
    <property type="entry name" value="HTH_XRE"/>
    <property type="match status" value="1"/>
</dbReference>
<dbReference type="Proteomes" id="UP000536835">
    <property type="component" value="Unassembled WGS sequence"/>
</dbReference>